<evidence type="ECO:0000313" key="1">
    <source>
        <dbReference type="EMBL" id="EBT9664530.1"/>
    </source>
</evidence>
<evidence type="ECO:0008006" key="2">
    <source>
        <dbReference type="Google" id="ProtNLM"/>
    </source>
</evidence>
<organism evidence="1">
    <name type="scientific">Salmonella enterica</name>
    <name type="common">Salmonella choleraesuis</name>
    <dbReference type="NCBI Taxonomy" id="28901"/>
    <lineage>
        <taxon>Bacteria</taxon>
        <taxon>Pseudomonadati</taxon>
        <taxon>Pseudomonadota</taxon>
        <taxon>Gammaproteobacteria</taxon>
        <taxon>Enterobacterales</taxon>
        <taxon>Enterobacteriaceae</taxon>
        <taxon>Salmonella</taxon>
    </lineage>
</organism>
<dbReference type="EMBL" id="AAHAMM010000002">
    <property type="protein sequence ID" value="EBT9664530.1"/>
    <property type="molecule type" value="Genomic_DNA"/>
</dbReference>
<sequence length="418" mass="48126">MTSDLELSYELNQLFKSIYRKKALKLPLEKKGDIVYDFLGRCESYNAHLSTYTSDQRNKLSPLISDILEASKLLQTGILKTLTSFLSGDIKLAYDTFDKALSNRTIYRNLRRISVPLRQLCHSEKPLFRVRKSDKPLNKRNDLFHIPFSMRHLVNAQRYSVAGLPCLYLGTSLYICWQEMDKPDLSKLYISSFISRDSRSRVLNLAADFLYHRTSIKYSEDISEKDNIEKLSYLILWPLIAACNYIKSDSNAPFIQEYIIPNLLMQWISRKDGTPISGIAYRSTKFSKPSQSPQAVNVVLPPKVDYAQTIENDFCPTLCSMFAFTPPVSWQIVKTLDYSAGSSITQEQMKAIETLKRKELLGISNFDEDLVSLYPLTDFYKLEVFIDRYMDYEELSPNKDGGKVAAEQLNKLKLIETM</sequence>
<reference evidence="1" key="1">
    <citation type="submission" date="2018-07" db="EMBL/GenBank/DDBJ databases">
        <authorList>
            <consortium name="PulseNet: The National Subtyping Network for Foodborne Disease Surveillance"/>
            <person name="Tarr C.L."/>
            <person name="Trees E."/>
            <person name="Katz L.S."/>
            <person name="Carleton-Romer H.A."/>
            <person name="Stroika S."/>
            <person name="Kucerova Z."/>
            <person name="Roache K.F."/>
            <person name="Sabol A.L."/>
            <person name="Besser J."/>
            <person name="Gerner-Smidt P."/>
        </authorList>
    </citation>
    <scope>NUCLEOTIDE SEQUENCE</scope>
    <source>
        <strain evidence="1">PNUSAS022470</strain>
    </source>
</reference>
<proteinExistence type="predicted"/>
<gene>
    <name evidence="1" type="ORF">CRR46_08465</name>
</gene>
<protein>
    <recommendedName>
        <fullName evidence="2">RES domain-containing protein</fullName>
    </recommendedName>
</protein>
<dbReference type="AlphaFoldDB" id="A0A5V3MTF5"/>
<accession>A0A5V3MTF5</accession>
<comment type="caution">
    <text evidence="1">The sequence shown here is derived from an EMBL/GenBank/DDBJ whole genome shotgun (WGS) entry which is preliminary data.</text>
</comment>
<name>A0A5V3MTF5_SALER</name>